<name>A0ABZ2YP72_9BACT</name>
<proteinExistence type="predicted"/>
<reference evidence="3" key="1">
    <citation type="submission" date="2024-03" db="EMBL/GenBank/DDBJ databases">
        <title>Chitinophaga horti sp. nov., isolated from garden soil.</title>
        <authorList>
            <person name="Lee D.S."/>
            <person name="Han D.M."/>
            <person name="Baek J.H."/>
            <person name="Choi D.G."/>
            <person name="Jeon J.H."/>
            <person name="Jeon C.O."/>
        </authorList>
    </citation>
    <scope>NUCLEOTIDE SEQUENCE [LARGE SCALE GENOMIC DNA]</scope>
    <source>
        <strain evidence="3">GPA1</strain>
    </source>
</reference>
<evidence type="ECO:0000313" key="2">
    <source>
        <dbReference type="EMBL" id="WZN41172.1"/>
    </source>
</evidence>
<gene>
    <name evidence="2" type="ORF">WJU16_24725</name>
</gene>
<accession>A0ABZ2YP72</accession>
<dbReference type="Proteomes" id="UP001485459">
    <property type="component" value="Chromosome"/>
</dbReference>
<evidence type="ECO:0000259" key="1">
    <source>
        <dbReference type="Pfam" id="PF08896"/>
    </source>
</evidence>
<dbReference type="RefSeq" id="WP_341836031.1">
    <property type="nucleotide sequence ID" value="NZ_CP149822.1"/>
</dbReference>
<feature type="domain" description="DUF1842" evidence="1">
    <location>
        <begin position="14"/>
        <end position="130"/>
    </location>
</feature>
<sequence length="150" mass="16460">MLKSVHIESHLSPGLFAVQMDIGAHQPGGPVLHISLTIHEQTRQITGTGQLSAAAHHHAFGLTYLKGYFFALPASPIVEFPNSLIIMGMPYLATPYSNVVPQPNMEIFLELDNAWKSGFCTYRYETDGAWFTVAKAPAGFMEPRMLASVV</sequence>
<keyword evidence="3" id="KW-1185">Reference proteome</keyword>
<organism evidence="2 3">
    <name type="scientific">Chitinophaga pollutisoli</name>
    <dbReference type="NCBI Taxonomy" id="3133966"/>
    <lineage>
        <taxon>Bacteria</taxon>
        <taxon>Pseudomonadati</taxon>
        <taxon>Bacteroidota</taxon>
        <taxon>Chitinophagia</taxon>
        <taxon>Chitinophagales</taxon>
        <taxon>Chitinophagaceae</taxon>
        <taxon>Chitinophaga</taxon>
    </lineage>
</organism>
<protein>
    <submittedName>
        <fullName evidence="2">DUF1842 domain-containing protein</fullName>
    </submittedName>
</protein>
<evidence type="ECO:0000313" key="3">
    <source>
        <dbReference type="Proteomes" id="UP001485459"/>
    </source>
</evidence>
<dbReference type="Pfam" id="PF08896">
    <property type="entry name" value="DUF1842"/>
    <property type="match status" value="1"/>
</dbReference>
<dbReference type="InterPro" id="IPR014992">
    <property type="entry name" value="DUF1842"/>
</dbReference>
<dbReference type="EMBL" id="CP149822">
    <property type="protein sequence ID" value="WZN41172.1"/>
    <property type="molecule type" value="Genomic_DNA"/>
</dbReference>